<evidence type="ECO:0000313" key="2">
    <source>
        <dbReference type="Proteomes" id="UP001189429"/>
    </source>
</evidence>
<protein>
    <submittedName>
        <fullName evidence="1">Uncharacterized protein</fullName>
    </submittedName>
</protein>
<accession>A0ABN9U8V8</accession>
<name>A0ABN9U8V8_9DINO</name>
<comment type="caution">
    <text evidence="1">The sequence shown here is derived from an EMBL/GenBank/DDBJ whole genome shotgun (WGS) entry which is preliminary data.</text>
</comment>
<dbReference type="EMBL" id="CAUYUJ010015501">
    <property type="protein sequence ID" value="CAK0854786.1"/>
    <property type="molecule type" value="Genomic_DNA"/>
</dbReference>
<organism evidence="1 2">
    <name type="scientific">Prorocentrum cordatum</name>
    <dbReference type="NCBI Taxonomy" id="2364126"/>
    <lineage>
        <taxon>Eukaryota</taxon>
        <taxon>Sar</taxon>
        <taxon>Alveolata</taxon>
        <taxon>Dinophyceae</taxon>
        <taxon>Prorocentrales</taxon>
        <taxon>Prorocentraceae</taxon>
        <taxon>Prorocentrum</taxon>
    </lineage>
</organism>
<proteinExistence type="predicted"/>
<dbReference type="Proteomes" id="UP001189429">
    <property type="component" value="Unassembled WGS sequence"/>
</dbReference>
<sequence length="135" mass="15083">MRAPQLEALEVPHRVRGLRRGASESWNWNSRTLGFCGACGGNWRPRTSSLARAASGSADRRPVDDSEVKSRALMPSARRGASATTARLHNDHILMGEQLRHSRVLLKTEYLFKMINGNKIIDYIPMEGQPSRAGW</sequence>
<gene>
    <name evidence="1" type="ORF">PCOR1329_LOCUS45746</name>
</gene>
<reference evidence="1" key="1">
    <citation type="submission" date="2023-10" db="EMBL/GenBank/DDBJ databases">
        <authorList>
            <person name="Chen Y."/>
            <person name="Shah S."/>
            <person name="Dougan E. K."/>
            <person name="Thang M."/>
            <person name="Chan C."/>
        </authorList>
    </citation>
    <scope>NUCLEOTIDE SEQUENCE [LARGE SCALE GENOMIC DNA]</scope>
</reference>
<keyword evidence="2" id="KW-1185">Reference proteome</keyword>
<evidence type="ECO:0000313" key="1">
    <source>
        <dbReference type="EMBL" id="CAK0854786.1"/>
    </source>
</evidence>